<keyword evidence="4" id="KW-0227">DNA damage</keyword>
<dbReference type="SUPFAM" id="SSF53155">
    <property type="entry name" value="Methylated DNA-protein cysteine methyltransferase domain"/>
    <property type="match status" value="1"/>
</dbReference>
<evidence type="ECO:0000256" key="2">
    <source>
        <dbReference type="ARBA" id="ARBA00022603"/>
    </source>
</evidence>
<evidence type="ECO:0000259" key="7">
    <source>
        <dbReference type="Pfam" id="PF01035"/>
    </source>
</evidence>
<dbReference type="CDD" id="cd06445">
    <property type="entry name" value="ATase"/>
    <property type="match status" value="1"/>
</dbReference>
<evidence type="ECO:0000313" key="9">
    <source>
        <dbReference type="EMBL" id="GAA4688485.1"/>
    </source>
</evidence>
<dbReference type="Proteomes" id="UP001500325">
    <property type="component" value="Unassembled WGS sequence"/>
</dbReference>
<dbReference type="Pfam" id="PF01035">
    <property type="entry name" value="DNA_binding_1"/>
    <property type="match status" value="1"/>
</dbReference>
<reference evidence="10" key="1">
    <citation type="journal article" date="2019" name="Int. J. Syst. Evol. Microbiol.">
        <title>The Global Catalogue of Microorganisms (GCM) 10K type strain sequencing project: providing services to taxonomists for standard genome sequencing and annotation.</title>
        <authorList>
            <consortium name="The Broad Institute Genomics Platform"/>
            <consortium name="The Broad Institute Genome Sequencing Center for Infectious Disease"/>
            <person name="Wu L."/>
            <person name="Ma J."/>
        </authorList>
    </citation>
    <scope>NUCLEOTIDE SEQUENCE [LARGE SCALE GENOMIC DNA]</scope>
    <source>
        <strain evidence="10">JCM 18055</strain>
    </source>
</reference>
<feature type="domain" description="Methylguanine DNA methyltransferase ribonuclease-like" evidence="8">
    <location>
        <begin position="15"/>
        <end position="81"/>
    </location>
</feature>
<dbReference type="EMBL" id="BAABIC010000007">
    <property type="protein sequence ID" value="GAA4688485.1"/>
    <property type="molecule type" value="Genomic_DNA"/>
</dbReference>
<comment type="catalytic activity">
    <reaction evidence="1">
        <text>a 4-O-methyl-thymidine in DNA + L-cysteinyl-[protein] = a thymidine in DNA + S-methyl-L-cysteinyl-[protein]</text>
        <dbReference type="Rhea" id="RHEA:53428"/>
        <dbReference type="Rhea" id="RHEA-COMP:10131"/>
        <dbReference type="Rhea" id="RHEA-COMP:10132"/>
        <dbReference type="Rhea" id="RHEA-COMP:13555"/>
        <dbReference type="Rhea" id="RHEA-COMP:13556"/>
        <dbReference type="ChEBI" id="CHEBI:29950"/>
        <dbReference type="ChEBI" id="CHEBI:82612"/>
        <dbReference type="ChEBI" id="CHEBI:137386"/>
        <dbReference type="ChEBI" id="CHEBI:137387"/>
        <dbReference type="EC" id="2.1.1.63"/>
    </reaction>
</comment>
<name>A0ABP8WF35_9PSEU</name>
<dbReference type="InterPro" id="IPR036217">
    <property type="entry name" value="MethylDNA_cys_MeTrfase_DNAb"/>
</dbReference>
<accession>A0ABP8WF35</accession>
<gene>
    <name evidence="9" type="ORF">GCM10023215_25570</name>
</gene>
<dbReference type="NCBIfam" id="TIGR00589">
    <property type="entry name" value="ogt"/>
    <property type="match status" value="1"/>
</dbReference>
<keyword evidence="3" id="KW-0808">Transferase</keyword>
<proteinExistence type="predicted"/>
<dbReference type="PROSITE" id="PS00374">
    <property type="entry name" value="MGMT"/>
    <property type="match status" value="1"/>
</dbReference>
<comment type="catalytic activity">
    <reaction evidence="6">
        <text>a 6-O-methyl-2'-deoxyguanosine in DNA + L-cysteinyl-[protein] = S-methyl-L-cysteinyl-[protein] + a 2'-deoxyguanosine in DNA</text>
        <dbReference type="Rhea" id="RHEA:24000"/>
        <dbReference type="Rhea" id="RHEA-COMP:10131"/>
        <dbReference type="Rhea" id="RHEA-COMP:10132"/>
        <dbReference type="Rhea" id="RHEA-COMP:11367"/>
        <dbReference type="Rhea" id="RHEA-COMP:11368"/>
        <dbReference type="ChEBI" id="CHEBI:29950"/>
        <dbReference type="ChEBI" id="CHEBI:82612"/>
        <dbReference type="ChEBI" id="CHEBI:85445"/>
        <dbReference type="ChEBI" id="CHEBI:85448"/>
        <dbReference type="EC" id="2.1.1.63"/>
    </reaction>
</comment>
<evidence type="ECO:0000256" key="4">
    <source>
        <dbReference type="ARBA" id="ARBA00022763"/>
    </source>
</evidence>
<dbReference type="InterPro" id="IPR036388">
    <property type="entry name" value="WH-like_DNA-bd_sf"/>
</dbReference>
<sequence>MRVQLSWRVVPAPEPIGALTVAVSEAGLCLVGFGAVPERAVAAAGRLGAEPVEDPVGTRTAATQLEEYLAGSRRVFDLPLDWRLTHGTQRTVLQALFAHVPFGATTTYAELAAVSGAYEGHGYTAARGVGAIMGSNPLPVVVPCHRVMAAGGLGGFGGGRATKEWLLAHEGVLAPTLF</sequence>
<dbReference type="PANTHER" id="PTHR10815">
    <property type="entry name" value="METHYLATED-DNA--PROTEIN-CYSTEINE METHYLTRANSFERASE"/>
    <property type="match status" value="1"/>
</dbReference>
<feature type="domain" description="Methylated-DNA-[protein]-cysteine S-methyltransferase DNA binding" evidence="7">
    <location>
        <begin position="89"/>
        <end position="172"/>
    </location>
</feature>
<dbReference type="Pfam" id="PF02870">
    <property type="entry name" value="Methyltransf_1N"/>
    <property type="match status" value="1"/>
</dbReference>
<evidence type="ECO:0000256" key="3">
    <source>
        <dbReference type="ARBA" id="ARBA00022679"/>
    </source>
</evidence>
<comment type="caution">
    <text evidence="9">The sequence shown here is derived from an EMBL/GenBank/DDBJ whole genome shotgun (WGS) entry which is preliminary data.</text>
</comment>
<dbReference type="InterPro" id="IPR014048">
    <property type="entry name" value="MethylDNA_cys_MeTrfase_DNA-bd"/>
</dbReference>
<protein>
    <submittedName>
        <fullName evidence="9">Methylated-DNA--[protein]-cysteine S-methyltransferase</fullName>
    </submittedName>
</protein>
<keyword evidence="2" id="KW-0489">Methyltransferase</keyword>
<dbReference type="PANTHER" id="PTHR10815:SF13">
    <property type="entry name" value="METHYLATED-DNA--PROTEIN-CYSTEINE METHYLTRANSFERASE"/>
    <property type="match status" value="1"/>
</dbReference>
<keyword evidence="5" id="KW-0234">DNA repair</keyword>
<evidence type="ECO:0000256" key="5">
    <source>
        <dbReference type="ARBA" id="ARBA00023204"/>
    </source>
</evidence>
<dbReference type="Gene3D" id="1.10.10.10">
    <property type="entry name" value="Winged helix-like DNA-binding domain superfamily/Winged helix DNA-binding domain"/>
    <property type="match status" value="1"/>
</dbReference>
<evidence type="ECO:0000259" key="8">
    <source>
        <dbReference type="Pfam" id="PF02870"/>
    </source>
</evidence>
<evidence type="ECO:0000256" key="1">
    <source>
        <dbReference type="ARBA" id="ARBA00001286"/>
    </source>
</evidence>
<organism evidence="9 10">
    <name type="scientific">Pseudonocardia yuanmonensis</name>
    <dbReference type="NCBI Taxonomy" id="1095914"/>
    <lineage>
        <taxon>Bacteria</taxon>
        <taxon>Bacillati</taxon>
        <taxon>Actinomycetota</taxon>
        <taxon>Actinomycetes</taxon>
        <taxon>Pseudonocardiales</taxon>
        <taxon>Pseudonocardiaceae</taxon>
        <taxon>Pseudonocardia</taxon>
    </lineage>
</organism>
<dbReference type="InterPro" id="IPR008332">
    <property type="entry name" value="MethylG_MeTrfase_N"/>
</dbReference>
<dbReference type="InterPro" id="IPR036631">
    <property type="entry name" value="MGMT_N_sf"/>
</dbReference>
<dbReference type="SUPFAM" id="SSF46767">
    <property type="entry name" value="Methylated DNA-protein cysteine methyltransferase, C-terminal domain"/>
    <property type="match status" value="1"/>
</dbReference>
<evidence type="ECO:0000256" key="6">
    <source>
        <dbReference type="ARBA" id="ARBA00049348"/>
    </source>
</evidence>
<dbReference type="InterPro" id="IPR001497">
    <property type="entry name" value="MethylDNA_cys_MeTrfase_AS"/>
</dbReference>
<evidence type="ECO:0000313" key="10">
    <source>
        <dbReference type="Proteomes" id="UP001500325"/>
    </source>
</evidence>
<keyword evidence="10" id="KW-1185">Reference proteome</keyword>
<dbReference type="Gene3D" id="3.30.160.70">
    <property type="entry name" value="Methylated DNA-protein cysteine methyltransferase domain"/>
    <property type="match status" value="1"/>
</dbReference>